<proteinExistence type="predicted"/>
<dbReference type="Gene3D" id="3.40.395.10">
    <property type="entry name" value="Adenoviral Proteinase, Chain A"/>
    <property type="match status" value="1"/>
</dbReference>
<organism evidence="2 3">
    <name type="scientific">Septoria linicola</name>
    <dbReference type="NCBI Taxonomy" id="215465"/>
    <lineage>
        <taxon>Eukaryota</taxon>
        <taxon>Fungi</taxon>
        <taxon>Dikarya</taxon>
        <taxon>Ascomycota</taxon>
        <taxon>Pezizomycotina</taxon>
        <taxon>Dothideomycetes</taxon>
        <taxon>Dothideomycetidae</taxon>
        <taxon>Mycosphaerellales</taxon>
        <taxon>Mycosphaerellaceae</taxon>
        <taxon>Septoria</taxon>
    </lineage>
</organism>
<dbReference type="EMBL" id="CP099427">
    <property type="protein sequence ID" value="USW57718.1"/>
    <property type="molecule type" value="Genomic_DNA"/>
</dbReference>
<sequence length="1337" mass="140367">MVTTRKSTKESGKALEFTEEDHDRNEAERLRAKRAATKAKKAAAAAAAAQQQPAPEAGSAGSTKPPVPGATDGTGSDASKPPAKPLAKPPAKPPAKRAAKPPSKPPPKPKPSGSAQGKPTPTLGTEKPLGEPVDPCKDLETLLKQLQDEAVAAKVAQANDAPVFKQSLEYNTVARAIAAVTEAINTTTSAPDSTQFSLVDPMTLFRMHARRTAGSSSADDTTQQVARPGNEALIARLNTGPKGHYSLFYLRRTSDNRFGFRSYDSANGNWHRNNRNEVATEFRDHLQALGWGRSHPDAQMWAGATASDPRARQSGLWECGVYVIVYAWALALGLDVSDFRSLRRGERGDRFLSRAVDLIRLALQGYCSSALIEAFLKCFGVVPSGATMPVGRQFDRTVPFLTENALREHIARLRLQHDLPSDGYPPLTEMLDTIRADNPGFFVEANLWERSTGEILEAYTNAVPLPSSSPTKPPSGPSSGVPGSEGGSGPAGSAGRSGTGDGGSGSPEKPTEGGGATGSSTGRTADKGCLEFNEGLSQWLAQAGAHVLGEDESMFAGIQDRITHGQWLDSDLVFRAIAAVTEAVSERHPDHPFTLLQNQTLQTIRAGGDDTIVRVARPGSRCLIPLIDGGGHSSLYILMFTLLGKPVLVHYDSWKKNIHRCQRDKHAGEIRNALLSAGWNTTGSLDRLDSGAADAGNVYRNRQRGDWECGIHVILNAWAYALGLNFDGVHDRNEEFLKHAIKIIHLALLGRMDSQTISAFLRCYKLVRANDTVARPFNTTIRMPDQLEYNRRYGRVSVQAALEEQRAAALVPEAIPTLEEFETNSADFAVATTGVEGFITEWTGILRPAIPPPSGAGPSSGEPVISPGAIEAIAKVAEATAEATSSTSDTPGTTTAPAPAESPAPPIDGGESPAGSDPSSSLSSDDKSSSPVLPPADDSSSDSDDTPGPAPGGDGIAASAPPPASTPPPSSAEEPSTAGDSTATPFSHAPGGTTLPESTPPTRPSTATGPSSTEMPSTAGDSTVTPSSHVQGSSTLPESTPSTQPTSVTESSSDDSILGIFQAAIATVGQSTAAVTTTVTAPGPADPLDAAAQAAGPHTPTASQSATEGEMETPPSDPSPSMIQTQPAHQAALYRDESAQPDDDDNNSLFEDDADDEDAIITETALPSHRPVQPVVITTPRHSPGLALPPPTPRNTAPSPHSLPGLYPPPATPGSPEHAQHVAATGSASGRTSSDASRKRSSLDDGSSPGQVAKKVKRDSFGDVQENGNEEEVSEDDANADVTEDLNRILQDESEDEDEAGGSTGPDLHSILQRHGVEHQTAELGEHDDVADDGERW</sequence>
<feature type="region of interest" description="Disordered" evidence="1">
    <location>
        <begin position="1069"/>
        <end position="1337"/>
    </location>
</feature>
<keyword evidence="3" id="KW-1185">Reference proteome</keyword>
<dbReference type="SUPFAM" id="SSF54001">
    <property type="entry name" value="Cysteine proteinases"/>
    <property type="match status" value="1"/>
</dbReference>
<dbReference type="PANTHER" id="PTHR45725">
    <property type="entry name" value="FORMIN HOMOLOGY 2 FAMILY MEMBER"/>
    <property type="match status" value="1"/>
</dbReference>
<feature type="compositionally biased region" description="Pro residues" evidence="1">
    <location>
        <begin position="960"/>
        <end position="970"/>
    </location>
</feature>
<feature type="compositionally biased region" description="Polar residues" evidence="1">
    <location>
        <begin position="1119"/>
        <end position="1128"/>
    </location>
</feature>
<feature type="compositionally biased region" description="Low complexity" evidence="1">
    <location>
        <begin position="42"/>
        <end position="57"/>
    </location>
</feature>
<feature type="compositionally biased region" description="Basic residues" evidence="1">
    <location>
        <begin position="31"/>
        <end position="41"/>
    </location>
</feature>
<feature type="compositionally biased region" description="Basic and acidic residues" evidence="1">
    <location>
        <begin position="21"/>
        <end position="30"/>
    </location>
</feature>
<feature type="compositionally biased region" description="Acidic residues" evidence="1">
    <location>
        <begin position="1139"/>
        <end position="1160"/>
    </location>
</feature>
<evidence type="ECO:0000256" key="1">
    <source>
        <dbReference type="SAM" id="MobiDB-lite"/>
    </source>
</evidence>
<feature type="compositionally biased region" description="Pro residues" evidence="1">
    <location>
        <begin position="82"/>
        <end position="93"/>
    </location>
</feature>
<dbReference type="PANTHER" id="PTHR45725:SF1">
    <property type="entry name" value="DISHEVELLED ASSOCIATED ACTIVATOR OF MORPHOGENESIS, ISOFORM D"/>
    <property type="match status" value="1"/>
</dbReference>
<name>A0A9Q9B583_9PEZI</name>
<dbReference type="InterPro" id="IPR051425">
    <property type="entry name" value="Formin_Homology"/>
</dbReference>
<feature type="region of interest" description="Disordered" evidence="1">
    <location>
        <begin position="878"/>
        <end position="1054"/>
    </location>
</feature>
<feature type="compositionally biased region" description="Low complexity" evidence="1">
    <location>
        <begin position="1223"/>
        <end position="1235"/>
    </location>
</feature>
<evidence type="ECO:0000313" key="2">
    <source>
        <dbReference type="EMBL" id="USW57718.1"/>
    </source>
</evidence>
<protein>
    <submittedName>
        <fullName evidence="2">Papain-like cysteine peptidase superfamily</fullName>
    </submittedName>
</protein>
<feature type="compositionally biased region" description="Acidic residues" evidence="1">
    <location>
        <begin position="1268"/>
        <end position="1284"/>
    </location>
</feature>
<feature type="compositionally biased region" description="Low complexity" evidence="1">
    <location>
        <begin position="908"/>
        <end position="938"/>
    </location>
</feature>
<dbReference type="Proteomes" id="UP001056384">
    <property type="component" value="Chromosome 10"/>
</dbReference>
<feature type="compositionally biased region" description="Polar residues" evidence="1">
    <location>
        <begin position="1004"/>
        <end position="1054"/>
    </location>
</feature>
<dbReference type="InterPro" id="IPR038765">
    <property type="entry name" value="Papain-like_cys_pep_sf"/>
</dbReference>
<evidence type="ECO:0000313" key="3">
    <source>
        <dbReference type="Proteomes" id="UP001056384"/>
    </source>
</evidence>
<reference evidence="2" key="1">
    <citation type="submission" date="2022-06" db="EMBL/GenBank/DDBJ databases">
        <title>Complete genome sequences of two strains of the flax pathogen Septoria linicola.</title>
        <authorList>
            <person name="Lapalu N."/>
            <person name="Simon A."/>
            <person name="Demenou B."/>
            <person name="Paumier D."/>
            <person name="Guillot M.-P."/>
            <person name="Gout L."/>
            <person name="Valade R."/>
        </authorList>
    </citation>
    <scope>NUCLEOTIDE SEQUENCE</scope>
    <source>
        <strain evidence="2">SE15195</strain>
    </source>
</reference>
<feature type="compositionally biased region" description="Basic and acidic residues" evidence="1">
    <location>
        <begin position="1315"/>
        <end position="1337"/>
    </location>
</feature>
<accession>A0A9Q9B583</accession>
<feature type="region of interest" description="Disordered" evidence="1">
    <location>
        <begin position="1"/>
        <end position="135"/>
    </location>
</feature>
<feature type="compositionally biased region" description="Low complexity" evidence="1">
    <location>
        <begin position="1069"/>
        <end position="1097"/>
    </location>
</feature>
<gene>
    <name evidence="2" type="ORF">Slin15195_G110370</name>
</gene>
<feature type="region of interest" description="Disordered" evidence="1">
    <location>
        <begin position="463"/>
        <end position="527"/>
    </location>
</feature>
<feature type="compositionally biased region" description="Gly residues" evidence="1">
    <location>
        <begin position="483"/>
        <end position="505"/>
    </location>
</feature>
<feature type="compositionally biased region" description="Low complexity" evidence="1">
    <location>
        <begin position="878"/>
        <end position="899"/>
    </location>
</feature>